<dbReference type="AlphaFoldDB" id="A0AAN8V8G8"/>
<reference evidence="1 2" key="1">
    <citation type="submission" date="2023-12" db="EMBL/GenBank/DDBJ databases">
        <title>A high-quality genome assembly for Dillenia turbinata (Dilleniales).</title>
        <authorList>
            <person name="Chanderbali A."/>
        </authorList>
    </citation>
    <scope>NUCLEOTIDE SEQUENCE [LARGE SCALE GENOMIC DNA]</scope>
    <source>
        <strain evidence="1">LSX21</strain>
        <tissue evidence="1">Leaf</tissue>
    </source>
</reference>
<keyword evidence="2" id="KW-1185">Reference proteome</keyword>
<accession>A0AAN8V8G8</accession>
<evidence type="ECO:0000313" key="1">
    <source>
        <dbReference type="EMBL" id="KAK6925431.1"/>
    </source>
</evidence>
<proteinExistence type="predicted"/>
<name>A0AAN8V8G8_9MAGN</name>
<evidence type="ECO:0000313" key="2">
    <source>
        <dbReference type="Proteomes" id="UP001370490"/>
    </source>
</evidence>
<dbReference type="SUPFAM" id="SSF56112">
    <property type="entry name" value="Protein kinase-like (PK-like)"/>
    <property type="match status" value="1"/>
</dbReference>
<gene>
    <name evidence="1" type="ORF">RJ641_009757</name>
</gene>
<dbReference type="EMBL" id="JBAMMX010000016">
    <property type="protein sequence ID" value="KAK6925431.1"/>
    <property type="molecule type" value="Genomic_DNA"/>
</dbReference>
<protein>
    <submittedName>
        <fullName evidence="1">Uncharacterized protein</fullName>
    </submittedName>
</protein>
<organism evidence="1 2">
    <name type="scientific">Dillenia turbinata</name>
    <dbReference type="NCBI Taxonomy" id="194707"/>
    <lineage>
        <taxon>Eukaryota</taxon>
        <taxon>Viridiplantae</taxon>
        <taxon>Streptophyta</taxon>
        <taxon>Embryophyta</taxon>
        <taxon>Tracheophyta</taxon>
        <taxon>Spermatophyta</taxon>
        <taxon>Magnoliopsida</taxon>
        <taxon>eudicotyledons</taxon>
        <taxon>Gunneridae</taxon>
        <taxon>Pentapetalae</taxon>
        <taxon>Dilleniales</taxon>
        <taxon>Dilleniaceae</taxon>
        <taxon>Dillenia</taxon>
    </lineage>
</organism>
<comment type="caution">
    <text evidence="1">The sequence shown here is derived from an EMBL/GenBank/DDBJ whole genome shotgun (WGS) entry which is preliminary data.</text>
</comment>
<dbReference type="Proteomes" id="UP001370490">
    <property type="component" value="Unassembled WGS sequence"/>
</dbReference>
<dbReference type="PROSITE" id="PS51257">
    <property type="entry name" value="PROKAR_LIPOPROTEIN"/>
    <property type="match status" value="1"/>
</dbReference>
<dbReference type="InterPro" id="IPR011009">
    <property type="entry name" value="Kinase-like_dom_sf"/>
</dbReference>
<sequence length="145" mass="16174">MRLKSGGDWTSVYRGTNQYLPGCNQTTQSCQWIVHRCFPSSEAQEGEHPGVNLAGQDPYCCEVCSELGISPLGEPRVHCSWRPSMSSILLDHNLVAKIYGFRLARCYDDSVAFDVFAFGSPILRLLTGRNWQRLVEATMAGDDRA</sequence>